<dbReference type="InterPro" id="IPR029044">
    <property type="entry name" value="Nucleotide-diphossugar_trans"/>
</dbReference>
<dbReference type="PANTHER" id="PTHR43685:SF3">
    <property type="entry name" value="SLR2126 PROTEIN"/>
    <property type="match status" value="1"/>
</dbReference>
<dbReference type="SUPFAM" id="SSF53448">
    <property type="entry name" value="Nucleotide-diphospho-sugar transferases"/>
    <property type="match status" value="1"/>
</dbReference>
<accession>A0A515ENU0</accession>
<name>A0A515ENU0_9BURK</name>
<evidence type="ECO:0000259" key="3">
    <source>
        <dbReference type="Pfam" id="PF02709"/>
    </source>
</evidence>
<evidence type="ECO:0000256" key="1">
    <source>
        <dbReference type="ARBA" id="ARBA00022679"/>
    </source>
</evidence>
<dbReference type="InterPro" id="IPR001173">
    <property type="entry name" value="Glyco_trans_2-like"/>
</dbReference>
<feature type="domain" description="Galactosyltransferase C-terminal" evidence="3">
    <location>
        <begin position="176"/>
        <end position="223"/>
    </location>
</feature>
<evidence type="ECO:0000259" key="2">
    <source>
        <dbReference type="Pfam" id="PF00535"/>
    </source>
</evidence>
<keyword evidence="1" id="KW-0808">Transferase</keyword>
<dbReference type="Gene3D" id="3.90.550.10">
    <property type="entry name" value="Spore Coat Polysaccharide Biosynthesis Protein SpsA, Chain A"/>
    <property type="match status" value="1"/>
</dbReference>
<proteinExistence type="predicted"/>
<sequence length="284" mass="31899">MSDQSLLSVVVTTYNRSETVAQVLRALAVQTDRQFEVVIADDGSNAQHQQAIALSAAACHLKVTHVWHPDVGFTASVARNRGVFHSSGNYIIFIDGDCVPDVDFIAQHRAIREADCFVNGSRVLLSPSFTDQVISENLNLAGRSLGYWLQRRICGDCSKLTGQLRFPLSRGRRQAQFRWRGIKSCNMGVWRHHFELVNGFDSTFNGWGHEDADFVLRLHNAHVIRKNGFCATEVYHLWHREANRQSESFNAEKVRSRIGTGQVCADIGYAQLANDASVVVRRWG</sequence>
<reference evidence="5" key="2">
    <citation type="journal article" date="2020" name="Int. J. Syst. Evol. Microbiol.">
        <title>Genomic insights into a novel species Rhodoferax aquaticus sp. nov., isolated from freshwater.</title>
        <authorList>
            <person name="Li T."/>
            <person name="Zhuo Y."/>
            <person name="Jin C.Z."/>
            <person name="Wu X."/>
            <person name="Ko S.R."/>
            <person name="Jin F.J."/>
            <person name="Ahn C.Y."/>
            <person name="Oh H.M."/>
            <person name="Lee H.G."/>
            <person name="Jin L."/>
        </authorList>
    </citation>
    <scope>NUCLEOTIDE SEQUENCE [LARGE SCALE GENOMIC DNA]</scope>
    <source>
        <strain evidence="5">Gr-4</strain>
    </source>
</reference>
<dbReference type="GO" id="GO:0016740">
    <property type="term" value="F:transferase activity"/>
    <property type="evidence" value="ECO:0007669"/>
    <property type="project" value="UniProtKB-KW"/>
</dbReference>
<dbReference type="Pfam" id="PF02709">
    <property type="entry name" value="Glyco_transf_7C"/>
    <property type="match status" value="1"/>
</dbReference>
<feature type="domain" description="Glycosyltransferase 2-like" evidence="2">
    <location>
        <begin position="8"/>
        <end position="108"/>
    </location>
</feature>
<protein>
    <submittedName>
        <fullName evidence="4">Glycosyltransferase</fullName>
    </submittedName>
</protein>
<organism evidence="4 5">
    <name type="scientific">Rhodoferax aquaticus</name>
    <dbReference type="NCBI Taxonomy" id="2527691"/>
    <lineage>
        <taxon>Bacteria</taxon>
        <taxon>Pseudomonadati</taxon>
        <taxon>Pseudomonadota</taxon>
        <taxon>Betaproteobacteria</taxon>
        <taxon>Burkholderiales</taxon>
        <taxon>Comamonadaceae</taxon>
        <taxon>Rhodoferax</taxon>
    </lineage>
</organism>
<dbReference type="InterPro" id="IPR027791">
    <property type="entry name" value="Galactosyl_T_C"/>
</dbReference>
<dbReference type="Pfam" id="PF00535">
    <property type="entry name" value="Glycos_transf_2"/>
    <property type="match status" value="1"/>
</dbReference>
<dbReference type="KEGG" id="rhg:EXZ61_09040"/>
<dbReference type="RefSeq" id="WP_142811089.1">
    <property type="nucleotide sequence ID" value="NZ_CP036282.1"/>
</dbReference>
<dbReference type="InterPro" id="IPR050834">
    <property type="entry name" value="Glycosyltransf_2"/>
</dbReference>
<reference evidence="5" key="1">
    <citation type="submission" date="2019-02" db="EMBL/GenBank/DDBJ databases">
        <title>Complete genome sequence of Rhodoferax sp. Gr-4.</title>
        <authorList>
            <person name="Jin L."/>
        </authorList>
    </citation>
    <scope>NUCLEOTIDE SEQUENCE [LARGE SCALE GENOMIC DNA]</scope>
    <source>
        <strain evidence="5">Gr-4</strain>
    </source>
</reference>
<dbReference type="EMBL" id="CP036282">
    <property type="protein sequence ID" value="QDL54300.1"/>
    <property type="molecule type" value="Genomic_DNA"/>
</dbReference>
<evidence type="ECO:0000313" key="5">
    <source>
        <dbReference type="Proteomes" id="UP000317365"/>
    </source>
</evidence>
<dbReference type="Proteomes" id="UP000317365">
    <property type="component" value="Chromosome"/>
</dbReference>
<evidence type="ECO:0000313" key="4">
    <source>
        <dbReference type="EMBL" id="QDL54300.1"/>
    </source>
</evidence>
<dbReference type="AlphaFoldDB" id="A0A515ENU0"/>
<gene>
    <name evidence="4" type="ORF">EXZ61_09040</name>
</gene>
<dbReference type="PANTHER" id="PTHR43685">
    <property type="entry name" value="GLYCOSYLTRANSFERASE"/>
    <property type="match status" value="1"/>
</dbReference>
<keyword evidence="5" id="KW-1185">Reference proteome</keyword>